<protein>
    <submittedName>
        <fullName evidence="1">Uncharacterized protein</fullName>
    </submittedName>
</protein>
<dbReference type="Proteomes" id="UP000567179">
    <property type="component" value="Unassembled WGS sequence"/>
</dbReference>
<dbReference type="EMBL" id="JAACJJ010000002">
    <property type="protein sequence ID" value="KAF5329562.1"/>
    <property type="molecule type" value="Genomic_DNA"/>
</dbReference>
<reference evidence="1 2" key="1">
    <citation type="journal article" date="2020" name="ISME J.">
        <title>Uncovering the hidden diversity of litter-decomposition mechanisms in mushroom-forming fungi.</title>
        <authorList>
            <person name="Floudas D."/>
            <person name="Bentzer J."/>
            <person name="Ahren D."/>
            <person name="Johansson T."/>
            <person name="Persson P."/>
            <person name="Tunlid A."/>
        </authorList>
    </citation>
    <scope>NUCLEOTIDE SEQUENCE [LARGE SCALE GENOMIC DNA]</scope>
    <source>
        <strain evidence="1 2">CBS 101986</strain>
    </source>
</reference>
<evidence type="ECO:0000313" key="2">
    <source>
        <dbReference type="Proteomes" id="UP000567179"/>
    </source>
</evidence>
<sequence length="454" mass="50129">MGLTAGNSRYPWVGGLQQLTEAHRSHLMQKRHLNGPDARLICPPSTPPCTRWSSARINKSTNWNEVLIASDGPINTNIGARNLAARASEPPPSLLHSQLTGNTEPLACRVLEHNLLDSEAEGFFDEQNVVYGVITVDDLVGHGGSASSPYIPLQPQSRVDAPFESTFHPNLSARVNCALAHRRSQHVSHITPIVGAYIAPRSMVERSSERRNENGARPIRKFVSRNPLLARNAVQNILVRLKPLARGLESKSSAECQMPRGNSTYRSSNLVSDDDILTAEWKYSAWTVSRYAGKSRSIRVSGTRAITDMNGGPRPTPPRRSGITSRELHASLRVILCYRGGIKNARELIIETFGMNDREFMRHYGVGVLDPSGRSCEETKFAFQVKTSLVTHGVPRLKEIIGVAMNIETLSFIVNLNLEVDSDTTIIPNNSIQDHAFLKTRGEEVEAKIHLQSA</sequence>
<evidence type="ECO:0000313" key="1">
    <source>
        <dbReference type="EMBL" id="KAF5329562.1"/>
    </source>
</evidence>
<keyword evidence="2" id="KW-1185">Reference proteome</keyword>
<name>A0A8H5FAK1_9AGAR</name>
<comment type="caution">
    <text evidence="1">The sequence shown here is derived from an EMBL/GenBank/DDBJ whole genome shotgun (WGS) entry which is preliminary data.</text>
</comment>
<organism evidence="1 2">
    <name type="scientific">Psilocybe cf. subviscida</name>
    <dbReference type="NCBI Taxonomy" id="2480587"/>
    <lineage>
        <taxon>Eukaryota</taxon>
        <taxon>Fungi</taxon>
        <taxon>Dikarya</taxon>
        <taxon>Basidiomycota</taxon>
        <taxon>Agaricomycotina</taxon>
        <taxon>Agaricomycetes</taxon>
        <taxon>Agaricomycetidae</taxon>
        <taxon>Agaricales</taxon>
        <taxon>Agaricineae</taxon>
        <taxon>Strophariaceae</taxon>
        <taxon>Psilocybe</taxon>
    </lineage>
</organism>
<dbReference type="AlphaFoldDB" id="A0A8H5FAK1"/>
<accession>A0A8H5FAK1</accession>
<gene>
    <name evidence="1" type="ORF">D9619_009231</name>
</gene>
<proteinExistence type="predicted"/>